<dbReference type="STRING" id="76021.BS329_09035"/>
<dbReference type="GO" id="GO:0006355">
    <property type="term" value="P:regulation of DNA-templated transcription"/>
    <property type="evidence" value="ECO:0007669"/>
    <property type="project" value="InterPro"/>
</dbReference>
<sequence length="1039" mass="111230">MRVTVLGPVRVFGDDGEQIDTGGAKPRMLLARLALAAGETVSPGVLIEDIWGPDSPSATTNTLHALVHRLRRALPEPEVVESPAGGYRLALPTDSVDAHRFDVLAARGRRELLADAPEQATATLGDALALWHGDAFADILAAPYAGIAGARLEEVRVAALEDRFEAELRLGRHSGILPDLEAACAGRPLRERLAALRMRALSAAGRQSEALAAYEEIRGRLADELGVDPSAVVRQAQLAVLRGEADRTAARSVPTPGRLPSRLTSFVGREDESALLANLMETSRLVTVAGTGGVGKTRLALEVASRHPAYESGRLWLVPLAGVEKPEGVADAVLGALSGGHLPAGATEPLDRAAILLGGDDAVLVLDNCEHLVAEVARVAQHLLETRPRLTVLATSREPLDVLGEALCRLDPLGLPAEHTDPGASAAVRLFTDRAAAVQPGFARTESTRDSVVDVVRRLDGLPLALELAAARLRSMTVGQVARHLDDRFRLLSTGNRAALPRQRTLRAVIEWSWDLLSDRERTVARRLAFFPASATFEAIEAVCSDTLYVLDSLVGKSLVERGENGYRMLESIRAFAAEELSRAGERAMIQDRYLRHFAALAAEHEALARSHSQPSSLAVIADEYDNLVFALRVALDGRDAEAVVRLLGLLHWYWYAVRYDARTESLIAEALTLGDALPHDARAAFAAIDALIGESGPCTDPDRMRALVARCSETGAFERYPFLLLVTLPLAQQTGLDDLVMAEMARARNGSDAWAGACVSLLEATAASDRGDWAGSAAARGRAAAEFAETGDRLWTAVSTALLAEVHLVRGDHDAAIAALERSVGLSAGSGSQDQVSHLVGLAAVRMRAGDLDGAERDIDAAEDLTRPLGLRYMEFEIRLGRAEIHRRSGDFRRAERELDELAALARRLRLPEVETVLAPARIALRLTTGDADGARELLPAAIAAARANRAAAPAAQQLARLLFLEDDPVGAATALGLSQAIRGAFDHGDPELRDLVAELVRRLGEHGYDTAFRTGARLTRRDATLRLAAHSVPVSAL</sequence>
<evidence type="ECO:0000256" key="3">
    <source>
        <dbReference type="PROSITE-ProRule" id="PRU01091"/>
    </source>
</evidence>
<evidence type="ECO:0000256" key="2">
    <source>
        <dbReference type="ARBA" id="ARBA00023125"/>
    </source>
</evidence>
<dbReference type="PANTHER" id="PTHR47691:SF3">
    <property type="entry name" value="HTH-TYPE TRANSCRIPTIONAL REGULATOR RV0890C-RELATED"/>
    <property type="match status" value="1"/>
</dbReference>
<organism evidence="5 6">
    <name type="scientific">Amycolatopsis coloradensis</name>
    <dbReference type="NCBI Taxonomy" id="76021"/>
    <lineage>
        <taxon>Bacteria</taxon>
        <taxon>Bacillati</taxon>
        <taxon>Actinomycetota</taxon>
        <taxon>Actinomycetes</taxon>
        <taxon>Pseudonocardiales</taxon>
        <taxon>Pseudonocardiaceae</taxon>
        <taxon>Amycolatopsis</taxon>
    </lineage>
</organism>
<keyword evidence="6" id="KW-1185">Reference proteome</keyword>
<dbReference type="InterPro" id="IPR011990">
    <property type="entry name" value="TPR-like_helical_dom_sf"/>
</dbReference>
<name>A0A1R0KZH1_9PSEU</name>
<dbReference type="SMART" id="SM00862">
    <property type="entry name" value="Trans_reg_C"/>
    <property type="match status" value="1"/>
</dbReference>
<dbReference type="Proteomes" id="UP000187486">
    <property type="component" value="Unassembled WGS sequence"/>
</dbReference>
<dbReference type="PANTHER" id="PTHR47691">
    <property type="entry name" value="REGULATOR-RELATED"/>
    <property type="match status" value="1"/>
</dbReference>
<gene>
    <name evidence="5" type="ORF">BS329_09035</name>
</gene>
<dbReference type="Gene3D" id="1.10.10.10">
    <property type="entry name" value="Winged helix-like DNA-binding domain superfamily/Winged helix DNA-binding domain"/>
    <property type="match status" value="1"/>
</dbReference>
<dbReference type="SMART" id="SM01043">
    <property type="entry name" value="BTAD"/>
    <property type="match status" value="1"/>
</dbReference>
<accession>A0A1R0KZH1</accession>
<dbReference type="CDD" id="cd15831">
    <property type="entry name" value="BTAD"/>
    <property type="match status" value="1"/>
</dbReference>
<dbReference type="SUPFAM" id="SSF52540">
    <property type="entry name" value="P-loop containing nucleoside triphosphate hydrolases"/>
    <property type="match status" value="1"/>
</dbReference>
<evidence type="ECO:0000313" key="5">
    <source>
        <dbReference type="EMBL" id="OLZ54761.1"/>
    </source>
</evidence>
<evidence type="ECO:0000259" key="4">
    <source>
        <dbReference type="PROSITE" id="PS51755"/>
    </source>
</evidence>
<dbReference type="InterPro" id="IPR005158">
    <property type="entry name" value="BTAD"/>
</dbReference>
<evidence type="ECO:0000256" key="1">
    <source>
        <dbReference type="ARBA" id="ARBA00005820"/>
    </source>
</evidence>
<proteinExistence type="inferred from homology"/>
<dbReference type="EMBL" id="MQUQ01000004">
    <property type="protein sequence ID" value="OLZ54761.1"/>
    <property type="molecule type" value="Genomic_DNA"/>
</dbReference>
<dbReference type="Gene3D" id="1.25.40.10">
    <property type="entry name" value="Tetratricopeptide repeat domain"/>
    <property type="match status" value="2"/>
</dbReference>
<dbReference type="InterPro" id="IPR001867">
    <property type="entry name" value="OmpR/PhoB-type_DNA-bd"/>
</dbReference>
<dbReference type="InterPro" id="IPR036388">
    <property type="entry name" value="WH-like_DNA-bd_sf"/>
</dbReference>
<dbReference type="PROSITE" id="PS51755">
    <property type="entry name" value="OMPR_PHOB"/>
    <property type="match status" value="1"/>
</dbReference>
<dbReference type="AlphaFoldDB" id="A0A1R0KZH1"/>
<evidence type="ECO:0000313" key="6">
    <source>
        <dbReference type="Proteomes" id="UP000187486"/>
    </source>
</evidence>
<dbReference type="SUPFAM" id="SSF48452">
    <property type="entry name" value="TPR-like"/>
    <property type="match status" value="2"/>
</dbReference>
<dbReference type="Pfam" id="PF00486">
    <property type="entry name" value="Trans_reg_C"/>
    <property type="match status" value="1"/>
</dbReference>
<reference evidence="5 6" key="1">
    <citation type="submission" date="2016-01" db="EMBL/GenBank/DDBJ databases">
        <title>Amycolatopsis coloradensis genome sequencing and assembly.</title>
        <authorList>
            <person name="Mayilraj S."/>
        </authorList>
    </citation>
    <scope>NUCLEOTIDE SEQUENCE [LARGE SCALE GENOMIC DNA]</scope>
    <source>
        <strain evidence="5 6">DSM 44225</strain>
    </source>
</reference>
<dbReference type="InterPro" id="IPR027417">
    <property type="entry name" value="P-loop_NTPase"/>
</dbReference>
<dbReference type="GO" id="GO:0000160">
    <property type="term" value="P:phosphorelay signal transduction system"/>
    <property type="evidence" value="ECO:0007669"/>
    <property type="project" value="InterPro"/>
</dbReference>
<feature type="domain" description="OmpR/PhoB-type" evidence="4">
    <location>
        <begin position="1"/>
        <end position="91"/>
    </location>
</feature>
<comment type="similarity">
    <text evidence="1">Belongs to the AfsR/DnrI/RedD regulatory family.</text>
</comment>
<feature type="DNA-binding region" description="OmpR/PhoB-type" evidence="3">
    <location>
        <begin position="1"/>
        <end position="91"/>
    </location>
</feature>
<comment type="caution">
    <text evidence="5">The sequence shown here is derived from an EMBL/GenBank/DDBJ whole genome shotgun (WGS) entry which is preliminary data.</text>
</comment>
<dbReference type="InterPro" id="IPR016032">
    <property type="entry name" value="Sig_transdc_resp-reg_C-effctor"/>
</dbReference>
<protein>
    <submittedName>
        <fullName evidence="5">ATPase</fullName>
    </submittedName>
</protein>
<keyword evidence="2 3" id="KW-0238">DNA-binding</keyword>
<dbReference type="SUPFAM" id="SSF46894">
    <property type="entry name" value="C-terminal effector domain of the bipartite response regulators"/>
    <property type="match status" value="1"/>
</dbReference>
<dbReference type="GO" id="GO:0003677">
    <property type="term" value="F:DNA binding"/>
    <property type="evidence" value="ECO:0007669"/>
    <property type="project" value="UniProtKB-UniRule"/>
</dbReference>
<dbReference type="Pfam" id="PF03704">
    <property type="entry name" value="BTAD"/>
    <property type="match status" value="1"/>
</dbReference>
<dbReference type="PRINTS" id="PR00364">
    <property type="entry name" value="DISEASERSIST"/>
</dbReference>
<dbReference type="Gene3D" id="3.40.50.300">
    <property type="entry name" value="P-loop containing nucleotide triphosphate hydrolases"/>
    <property type="match status" value="1"/>
</dbReference>